<dbReference type="STRING" id="6412.T1G3Q4"/>
<keyword evidence="3" id="KW-0862">Zinc</keyword>
<dbReference type="PROSITE" id="PS01359">
    <property type="entry name" value="ZF_PHD_1"/>
    <property type="match status" value="1"/>
</dbReference>
<dbReference type="InterPro" id="IPR000313">
    <property type="entry name" value="PWWP_dom"/>
</dbReference>
<dbReference type="InterPro" id="IPR036427">
    <property type="entry name" value="Bromodomain-like_sf"/>
</dbReference>
<evidence type="ECO:0000256" key="3">
    <source>
        <dbReference type="ARBA" id="ARBA00022833"/>
    </source>
</evidence>
<accession>T1G3Q4</accession>
<gene>
    <name evidence="9" type="primary">20215702</name>
    <name evidence="8" type="ORF">HELRODRAFT_79586</name>
</gene>
<dbReference type="EMBL" id="KB096551">
    <property type="protein sequence ID" value="ESO04103.1"/>
    <property type="molecule type" value="Genomic_DNA"/>
</dbReference>
<keyword evidence="10" id="KW-1185">Reference proteome</keyword>
<dbReference type="PRINTS" id="PR00503">
    <property type="entry name" value="BROMODOMAIN"/>
</dbReference>
<dbReference type="Gene3D" id="2.30.30.140">
    <property type="match status" value="1"/>
</dbReference>
<dbReference type="InParanoid" id="T1G3Q4"/>
<reference evidence="9" key="3">
    <citation type="submission" date="2015-06" db="UniProtKB">
        <authorList>
            <consortium name="EnsemblMetazoa"/>
        </authorList>
    </citation>
    <scope>IDENTIFICATION</scope>
</reference>
<evidence type="ECO:0000256" key="2">
    <source>
        <dbReference type="ARBA" id="ARBA00022771"/>
    </source>
</evidence>
<dbReference type="EnsemblMetazoa" id="HelroT79586">
    <property type="protein sequence ID" value="HelroP79586"/>
    <property type="gene ID" value="HelroG79586"/>
</dbReference>
<dbReference type="InterPro" id="IPR019786">
    <property type="entry name" value="Zinc_finger_PHD-type_CS"/>
</dbReference>
<evidence type="ECO:0000313" key="9">
    <source>
        <dbReference type="EnsemblMetazoa" id="HelroP79586"/>
    </source>
</evidence>
<dbReference type="InterPro" id="IPR001487">
    <property type="entry name" value="Bromodomain"/>
</dbReference>
<dbReference type="SMART" id="SM00297">
    <property type="entry name" value="BROMO"/>
    <property type="match status" value="1"/>
</dbReference>
<evidence type="ECO:0000313" key="10">
    <source>
        <dbReference type="Proteomes" id="UP000015101"/>
    </source>
</evidence>
<dbReference type="PROSITE" id="PS50014">
    <property type="entry name" value="BROMODOMAIN_2"/>
    <property type="match status" value="1"/>
</dbReference>
<dbReference type="InterPro" id="IPR013083">
    <property type="entry name" value="Znf_RING/FYVE/PHD"/>
</dbReference>
<evidence type="ECO:0000256" key="4">
    <source>
        <dbReference type="ARBA" id="ARBA00023117"/>
    </source>
</evidence>
<proteinExistence type="predicted"/>
<protein>
    <recommendedName>
        <fullName evidence="11">Protein kinase C binding protein 1, like</fullName>
    </recommendedName>
</protein>
<dbReference type="GO" id="GO:0008270">
    <property type="term" value="F:zinc ion binding"/>
    <property type="evidence" value="ECO:0007669"/>
    <property type="project" value="UniProtKB-KW"/>
</dbReference>
<evidence type="ECO:0008006" key="11">
    <source>
        <dbReference type="Google" id="ProtNLM"/>
    </source>
</evidence>
<dbReference type="Gene3D" id="3.30.40.10">
    <property type="entry name" value="Zinc/RING finger domain, C3HC4 (zinc finger)"/>
    <property type="match status" value="1"/>
</dbReference>
<sequence>SDAYCWICHCDGSGVCCELCPRLYHIKCLPQNPSSESWVCLECQKIIMAETLETRPLAMQSISVDTLCILLKYVLQRMKLPETKPFHQPVDCGAVPSYTDYVFHPMDFATIDKNIKKKFYGSPEAFVADFKWILHNCVVFNGKNHSLTTVAKTIVKMCCHEVNELLICPDCYLNSCIKDSDDWFCEPCRIPHTLVWAKMKGYPYWPAKVLREDNNGQVDVRFFGEHDRAWVPLNQVFLLSINPPSLVPKKTKGYDEAKVELIRHVQLLRFVFLFIHHYC</sequence>
<keyword evidence="4 5" id="KW-0103">Bromodomain</keyword>
<dbReference type="InterPro" id="IPR044075">
    <property type="entry name" value="PRKCBP1_PHD"/>
</dbReference>
<dbReference type="SMART" id="SM00293">
    <property type="entry name" value="PWWP"/>
    <property type="match status" value="1"/>
</dbReference>
<dbReference type="EMBL" id="AMQM01004471">
    <property type="status" value="NOT_ANNOTATED_CDS"/>
    <property type="molecule type" value="Genomic_DNA"/>
</dbReference>
<evidence type="ECO:0000259" key="6">
    <source>
        <dbReference type="PROSITE" id="PS50014"/>
    </source>
</evidence>
<reference evidence="8 10" key="2">
    <citation type="journal article" date="2013" name="Nature">
        <title>Insights into bilaterian evolution from three spiralian genomes.</title>
        <authorList>
            <person name="Simakov O."/>
            <person name="Marletaz F."/>
            <person name="Cho S.J."/>
            <person name="Edsinger-Gonzales E."/>
            <person name="Havlak P."/>
            <person name="Hellsten U."/>
            <person name="Kuo D.H."/>
            <person name="Larsson T."/>
            <person name="Lv J."/>
            <person name="Arendt D."/>
            <person name="Savage R."/>
            <person name="Osoegawa K."/>
            <person name="de Jong P."/>
            <person name="Grimwood J."/>
            <person name="Chapman J.A."/>
            <person name="Shapiro H."/>
            <person name="Aerts A."/>
            <person name="Otillar R.P."/>
            <person name="Terry A.Y."/>
            <person name="Boore J.L."/>
            <person name="Grigoriev I.V."/>
            <person name="Lindberg D.R."/>
            <person name="Seaver E.C."/>
            <person name="Weisblat D.A."/>
            <person name="Putnam N.H."/>
            <person name="Rokhsar D.S."/>
        </authorList>
    </citation>
    <scope>NUCLEOTIDE SEQUENCE</scope>
</reference>
<reference evidence="10" key="1">
    <citation type="submission" date="2012-12" db="EMBL/GenBank/DDBJ databases">
        <authorList>
            <person name="Hellsten U."/>
            <person name="Grimwood J."/>
            <person name="Chapman J.A."/>
            <person name="Shapiro H."/>
            <person name="Aerts A."/>
            <person name="Otillar R.P."/>
            <person name="Terry A.Y."/>
            <person name="Boore J.L."/>
            <person name="Simakov O."/>
            <person name="Marletaz F."/>
            <person name="Cho S.-J."/>
            <person name="Edsinger-Gonzales E."/>
            <person name="Havlak P."/>
            <person name="Kuo D.-H."/>
            <person name="Larsson T."/>
            <person name="Lv J."/>
            <person name="Arendt D."/>
            <person name="Savage R."/>
            <person name="Osoegawa K."/>
            <person name="de Jong P."/>
            <person name="Lindberg D.R."/>
            <person name="Seaver E.C."/>
            <person name="Weisblat D.A."/>
            <person name="Putnam N.H."/>
            <person name="Grigoriev I.V."/>
            <person name="Rokhsar D.S."/>
        </authorList>
    </citation>
    <scope>NUCLEOTIDE SEQUENCE</scope>
</reference>
<dbReference type="PANTHER" id="PTHR46453:SF5">
    <property type="entry name" value="PROTEIN KINASE C-BINDING PROTEIN 1 ISOFORM X1"/>
    <property type="match status" value="1"/>
</dbReference>
<keyword evidence="1" id="KW-0479">Metal-binding</keyword>
<dbReference type="CTD" id="20215702"/>
<dbReference type="Pfam" id="PF00439">
    <property type="entry name" value="Bromodomain"/>
    <property type="match status" value="1"/>
</dbReference>
<keyword evidence="2" id="KW-0863">Zinc-finger</keyword>
<evidence type="ECO:0000259" key="7">
    <source>
        <dbReference type="PROSITE" id="PS50812"/>
    </source>
</evidence>
<feature type="domain" description="PWWP" evidence="7">
    <location>
        <begin position="191"/>
        <end position="242"/>
    </location>
</feature>
<dbReference type="GeneID" id="20215702"/>
<organism evidence="9 10">
    <name type="scientific">Helobdella robusta</name>
    <name type="common">Californian leech</name>
    <dbReference type="NCBI Taxonomy" id="6412"/>
    <lineage>
        <taxon>Eukaryota</taxon>
        <taxon>Metazoa</taxon>
        <taxon>Spiralia</taxon>
        <taxon>Lophotrochozoa</taxon>
        <taxon>Annelida</taxon>
        <taxon>Clitellata</taxon>
        <taxon>Hirudinea</taxon>
        <taxon>Rhynchobdellida</taxon>
        <taxon>Glossiphoniidae</taxon>
        <taxon>Helobdella</taxon>
    </lineage>
</organism>
<dbReference type="CDD" id="cd20160">
    <property type="entry name" value="PWWP_PRKCBP1"/>
    <property type="match status" value="1"/>
</dbReference>
<name>T1G3Q4_HELRO</name>
<dbReference type="RefSeq" id="XP_009018039.1">
    <property type="nucleotide sequence ID" value="XM_009019791.1"/>
</dbReference>
<dbReference type="PANTHER" id="PTHR46453">
    <property type="entry name" value="PROTEIN KINASE C-BINDING PROTEIN 1"/>
    <property type="match status" value="1"/>
</dbReference>
<evidence type="ECO:0000256" key="1">
    <source>
        <dbReference type="ARBA" id="ARBA00022723"/>
    </source>
</evidence>
<dbReference type="PROSITE" id="PS50812">
    <property type="entry name" value="PWWP"/>
    <property type="match status" value="1"/>
</dbReference>
<dbReference type="SUPFAM" id="SSF57903">
    <property type="entry name" value="FYVE/PHD zinc finger"/>
    <property type="match status" value="1"/>
</dbReference>
<dbReference type="OMA" id="CWICHEL"/>
<evidence type="ECO:0000313" key="8">
    <source>
        <dbReference type="EMBL" id="ESO04103.1"/>
    </source>
</evidence>
<dbReference type="eggNOG" id="KOG3612">
    <property type="taxonomic scope" value="Eukaryota"/>
</dbReference>
<dbReference type="OrthoDB" id="6272564at2759"/>
<dbReference type="SUPFAM" id="SSF47370">
    <property type="entry name" value="Bromodomain"/>
    <property type="match status" value="1"/>
</dbReference>
<evidence type="ECO:0000256" key="5">
    <source>
        <dbReference type="PROSITE-ProRule" id="PRU00035"/>
    </source>
</evidence>
<feature type="domain" description="Bromo" evidence="6">
    <location>
        <begin position="78"/>
        <end position="148"/>
    </location>
</feature>
<dbReference type="Pfam" id="PF00855">
    <property type="entry name" value="PWWP"/>
    <property type="match status" value="1"/>
</dbReference>
<dbReference type="HOGENOM" id="CLU_999540_0_0_1"/>
<dbReference type="InterPro" id="IPR011011">
    <property type="entry name" value="Znf_FYVE_PHD"/>
</dbReference>
<dbReference type="KEGG" id="hro:HELRODRAFT_79586"/>
<dbReference type="SUPFAM" id="SSF63748">
    <property type="entry name" value="Tudor/PWWP/MBT"/>
    <property type="match status" value="1"/>
</dbReference>
<dbReference type="CDD" id="cd15538">
    <property type="entry name" value="PHD_PRKCBP1"/>
    <property type="match status" value="1"/>
</dbReference>
<dbReference type="AlphaFoldDB" id="T1G3Q4"/>
<dbReference type="Gene3D" id="1.20.920.10">
    <property type="entry name" value="Bromodomain-like"/>
    <property type="match status" value="1"/>
</dbReference>
<dbReference type="Proteomes" id="UP000015101">
    <property type="component" value="Unassembled WGS sequence"/>
</dbReference>